<dbReference type="SUPFAM" id="SSF51735">
    <property type="entry name" value="NAD(P)-binding Rossmann-fold domains"/>
    <property type="match status" value="1"/>
</dbReference>
<dbReference type="Gene3D" id="3.40.50.720">
    <property type="entry name" value="NAD(P)-binding Rossmann-like Domain"/>
    <property type="match status" value="1"/>
</dbReference>
<dbReference type="GeneID" id="28843714"/>
<reference evidence="4" key="2">
    <citation type="journal article" date="2018" name="Nat. Commun.">
        <title>Extreme sensitivity to ultraviolet light in the fungal pathogen causing white-nose syndrome of bats.</title>
        <authorList>
            <person name="Palmer J.M."/>
            <person name="Drees K.P."/>
            <person name="Foster J.T."/>
            <person name="Lindner D.L."/>
        </authorList>
    </citation>
    <scope>NUCLEOTIDE SEQUENCE [LARGE SCALE GENOMIC DNA]</scope>
    <source>
        <strain evidence="4">UAMH 10579</strain>
    </source>
</reference>
<dbReference type="InterPro" id="IPR002347">
    <property type="entry name" value="SDR_fam"/>
</dbReference>
<organism evidence="3 4">
    <name type="scientific">Pseudogymnoascus verrucosus</name>
    <dbReference type="NCBI Taxonomy" id="342668"/>
    <lineage>
        <taxon>Eukaryota</taxon>
        <taxon>Fungi</taxon>
        <taxon>Dikarya</taxon>
        <taxon>Ascomycota</taxon>
        <taxon>Pezizomycotina</taxon>
        <taxon>Leotiomycetes</taxon>
        <taxon>Thelebolales</taxon>
        <taxon>Thelebolaceae</taxon>
        <taxon>Pseudogymnoascus</taxon>
    </lineage>
</organism>
<comment type="similarity">
    <text evidence="1">Belongs to the short-chain dehydrogenases/reductases (SDR) family.</text>
</comment>
<dbReference type="GO" id="GO:0048038">
    <property type="term" value="F:quinone binding"/>
    <property type="evidence" value="ECO:0007669"/>
    <property type="project" value="TreeGrafter"/>
</dbReference>
<keyword evidence="4" id="KW-1185">Reference proteome</keyword>
<dbReference type="PRINTS" id="PR00081">
    <property type="entry name" value="GDHRDH"/>
</dbReference>
<dbReference type="PROSITE" id="PS00061">
    <property type="entry name" value="ADH_SHORT"/>
    <property type="match status" value="1"/>
</dbReference>
<keyword evidence="2" id="KW-0521">NADP</keyword>
<dbReference type="GO" id="GO:0009688">
    <property type="term" value="P:abscisic acid biosynthetic process"/>
    <property type="evidence" value="ECO:0007669"/>
    <property type="project" value="UniProtKB-ARBA"/>
</dbReference>
<dbReference type="Proteomes" id="UP000091956">
    <property type="component" value="Unassembled WGS sequence"/>
</dbReference>
<evidence type="ECO:0008006" key="5">
    <source>
        <dbReference type="Google" id="ProtNLM"/>
    </source>
</evidence>
<dbReference type="GO" id="GO:0016616">
    <property type="term" value="F:oxidoreductase activity, acting on the CH-OH group of donors, NAD or NADP as acceptor"/>
    <property type="evidence" value="ECO:0007669"/>
    <property type="project" value="TreeGrafter"/>
</dbReference>
<protein>
    <recommendedName>
        <fullName evidence="5">Diacetyl reductase [(S)-acetoin forming]</fullName>
    </recommendedName>
</protein>
<dbReference type="FunFam" id="3.40.50.720:FF:000084">
    <property type="entry name" value="Short-chain dehydrogenase reductase"/>
    <property type="match status" value="1"/>
</dbReference>
<dbReference type="RefSeq" id="XP_018125397.1">
    <property type="nucleotide sequence ID" value="XM_018279731.2"/>
</dbReference>
<accession>A0A1B8G756</accession>
<dbReference type="STRING" id="342668.A0A1B8G756"/>
<reference evidence="3 4" key="1">
    <citation type="submission" date="2016-03" db="EMBL/GenBank/DDBJ databases">
        <title>Comparative genomics of Pseudogymnoascus destructans, the fungus causing white-nose syndrome of bats.</title>
        <authorList>
            <person name="Palmer J.M."/>
            <person name="Drees K.P."/>
            <person name="Foster J.T."/>
            <person name="Lindner D.L."/>
        </authorList>
    </citation>
    <scope>NUCLEOTIDE SEQUENCE [LARGE SCALE GENOMIC DNA]</scope>
    <source>
        <strain evidence="3 4">UAMH 10579</strain>
    </source>
</reference>
<dbReference type="PANTHER" id="PTHR42760">
    <property type="entry name" value="SHORT-CHAIN DEHYDROGENASES/REDUCTASES FAMILY MEMBER"/>
    <property type="match status" value="1"/>
</dbReference>
<dbReference type="PANTHER" id="PTHR42760:SF121">
    <property type="entry name" value="3-OXOACYL-(ACYL-CARRIER-PROTEIN) REDUCTASE"/>
    <property type="match status" value="1"/>
</dbReference>
<gene>
    <name evidence="3" type="ORF">VE01_10328</name>
</gene>
<evidence type="ECO:0000313" key="3">
    <source>
        <dbReference type="EMBL" id="OBT91664.1"/>
    </source>
</evidence>
<dbReference type="EMBL" id="KV460283">
    <property type="protein sequence ID" value="OBT91664.1"/>
    <property type="molecule type" value="Genomic_DNA"/>
</dbReference>
<proteinExistence type="inferred from homology"/>
<dbReference type="AlphaFoldDB" id="A0A1B8G756"/>
<dbReference type="InterPro" id="IPR036291">
    <property type="entry name" value="NAD(P)-bd_dom_sf"/>
</dbReference>
<evidence type="ECO:0000313" key="4">
    <source>
        <dbReference type="Proteomes" id="UP000091956"/>
    </source>
</evidence>
<dbReference type="InterPro" id="IPR020904">
    <property type="entry name" value="Sc_DH/Rdtase_CS"/>
</dbReference>
<evidence type="ECO:0000256" key="1">
    <source>
        <dbReference type="ARBA" id="ARBA00006484"/>
    </source>
</evidence>
<dbReference type="Pfam" id="PF00106">
    <property type="entry name" value="adh_short"/>
    <property type="match status" value="1"/>
</dbReference>
<sequence>MEFHYSRMRLPLSMLARRWAQPVVQPMVQPMARRCIGIETAKRNSRQKRTAIVTGSSRGIGEAIARRLAAEGYAVTINDIAANKAGAVRLAAELNETYGDGTSTGIIADVTSALEVKSMIEESVKQLGPLTAMVANAGIASVGAALDLSDEDVAQTMNVNFTGVWNCYTHAARQMITQGPVSEGSTGYKILGASSIAAYKPFPLLAHYCASKGAVRSLTQVFAIEMAQHKINVNCYAPGIVGTSMWDRIDETLGKMQGRQKGETVQKFVTELTAMGRVSVPEDVAKVVGGFLCGPDSEFVTGQNIVVDGGIVFS</sequence>
<name>A0A1B8G756_9PEZI</name>
<dbReference type="GO" id="GO:0006633">
    <property type="term" value="P:fatty acid biosynthetic process"/>
    <property type="evidence" value="ECO:0007669"/>
    <property type="project" value="TreeGrafter"/>
</dbReference>
<evidence type="ECO:0000256" key="2">
    <source>
        <dbReference type="ARBA" id="ARBA00022857"/>
    </source>
</evidence>